<evidence type="ECO:0000256" key="2">
    <source>
        <dbReference type="SAM" id="Phobius"/>
    </source>
</evidence>
<feature type="signal peptide" evidence="3">
    <location>
        <begin position="1"/>
        <end position="29"/>
    </location>
</feature>
<evidence type="ECO:0000313" key="4">
    <source>
        <dbReference type="EMBL" id="KAJ7768618.1"/>
    </source>
</evidence>
<name>A0AAD7JPL6_9AGAR</name>
<dbReference type="EMBL" id="JARJLG010000027">
    <property type="protein sequence ID" value="KAJ7768618.1"/>
    <property type="molecule type" value="Genomic_DNA"/>
</dbReference>
<comment type="caution">
    <text evidence="4">The sequence shown here is derived from an EMBL/GenBank/DDBJ whole genome shotgun (WGS) entry which is preliminary data.</text>
</comment>
<protein>
    <recommendedName>
        <fullName evidence="6">Transmembrane protein</fullName>
    </recommendedName>
</protein>
<keyword evidence="2" id="KW-1133">Transmembrane helix</keyword>
<evidence type="ECO:0008006" key="6">
    <source>
        <dbReference type="Google" id="ProtNLM"/>
    </source>
</evidence>
<feature type="chain" id="PRO_5042152527" description="Transmembrane protein" evidence="3">
    <location>
        <begin position="30"/>
        <end position="153"/>
    </location>
</feature>
<dbReference type="AlphaFoldDB" id="A0AAD7JPL6"/>
<keyword evidence="3" id="KW-0732">Signal</keyword>
<reference evidence="4" key="1">
    <citation type="submission" date="2023-03" db="EMBL/GenBank/DDBJ databases">
        <title>Massive genome expansion in bonnet fungi (Mycena s.s.) driven by repeated elements and novel gene families across ecological guilds.</title>
        <authorList>
            <consortium name="Lawrence Berkeley National Laboratory"/>
            <person name="Harder C.B."/>
            <person name="Miyauchi S."/>
            <person name="Viragh M."/>
            <person name="Kuo A."/>
            <person name="Thoen E."/>
            <person name="Andreopoulos B."/>
            <person name="Lu D."/>
            <person name="Skrede I."/>
            <person name="Drula E."/>
            <person name="Henrissat B."/>
            <person name="Morin E."/>
            <person name="Kohler A."/>
            <person name="Barry K."/>
            <person name="LaButti K."/>
            <person name="Morin E."/>
            <person name="Salamov A."/>
            <person name="Lipzen A."/>
            <person name="Mereny Z."/>
            <person name="Hegedus B."/>
            <person name="Baldrian P."/>
            <person name="Stursova M."/>
            <person name="Weitz H."/>
            <person name="Taylor A."/>
            <person name="Grigoriev I.V."/>
            <person name="Nagy L.G."/>
            <person name="Martin F."/>
            <person name="Kauserud H."/>
        </authorList>
    </citation>
    <scope>NUCLEOTIDE SEQUENCE</scope>
    <source>
        <strain evidence="4">CBHHK188m</strain>
    </source>
</reference>
<dbReference type="Proteomes" id="UP001215280">
    <property type="component" value="Unassembled WGS sequence"/>
</dbReference>
<evidence type="ECO:0000256" key="1">
    <source>
        <dbReference type="SAM" id="MobiDB-lite"/>
    </source>
</evidence>
<keyword evidence="2" id="KW-0472">Membrane</keyword>
<feature type="compositionally biased region" description="Pro residues" evidence="1">
    <location>
        <begin position="95"/>
        <end position="104"/>
    </location>
</feature>
<keyword evidence="2" id="KW-0812">Transmembrane</keyword>
<feature type="region of interest" description="Disordered" evidence="1">
    <location>
        <begin position="83"/>
        <end position="104"/>
    </location>
</feature>
<gene>
    <name evidence="4" type="ORF">DFH07DRAFT_1007848</name>
</gene>
<evidence type="ECO:0000313" key="5">
    <source>
        <dbReference type="Proteomes" id="UP001215280"/>
    </source>
</evidence>
<accession>A0AAD7JPL6</accession>
<sequence>MPSFFSLLIRKLDLLLVLFAFQFLGSTHALDNDNDDQHADDWDTSHIVGIVLSCILLVIIVVGLVLRRRRIDREGAGGAFVMRSRRGGGLAPSDPSRPPAYPPPAVVPGYGPASYYPPPPIAPGPGPYAGPPSIAPEYAEDPTLMYTVGKEPV</sequence>
<organism evidence="4 5">
    <name type="scientific">Mycena maculata</name>
    <dbReference type="NCBI Taxonomy" id="230809"/>
    <lineage>
        <taxon>Eukaryota</taxon>
        <taxon>Fungi</taxon>
        <taxon>Dikarya</taxon>
        <taxon>Basidiomycota</taxon>
        <taxon>Agaricomycotina</taxon>
        <taxon>Agaricomycetes</taxon>
        <taxon>Agaricomycetidae</taxon>
        <taxon>Agaricales</taxon>
        <taxon>Marasmiineae</taxon>
        <taxon>Mycenaceae</taxon>
        <taxon>Mycena</taxon>
    </lineage>
</organism>
<proteinExistence type="predicted"/>
<feature type="transmembrane region" description="Helical" evidence="2">
    <location>
        <begin position="45"/>
        <end position="66"/>
    </location>
</feature>
<evidence type="ECO:0000256" key="3">
    <source>
        <dbReference type="SAM" id="SignalP"/>
    </source>
</evidence>
<keyword evidence="5" id="KW-1185">Reference proteome</keyword>